<dbReference type="RefSeq" id="WP_258116545.1">
    <property type="nucleotide sequence ID" value="NZ_CP062229.1"/>
</dbReference>
<dbReference type="Gene3D" id="3.40.50.12500">
    <property type="match status" value="1"/>
</dbReference>
<sequence>MRPLLLINPNTNKATTAEMVRIARNAAPSGVTVEGATAQRGAPLIYDDDKLAIGAKAVIELAEISGKVFRDHRLRIRDPGMDQLRLKSCLCQNSNGKD</sequence>
<dbReference type="EMBL" id="CP062229">
    <property type="protein sequence ID" value="UVC12878.1"/>
    <property type="molecule type" value="Genomic_DNA"/>
</dbReference>
<protein>
    <submittedName>
        <fullName evidence="1">Uncharacterized protein</fullName>
    </submittedName>
</protein>
<keyword evidence="2" id="KW-1185">Reference proteome</keyword>
<evidence type="ECO:0000313" key="2">
    <source>
        <dbReference type="Proteomes" id="UP001058098"/>
    </source>
</evidence>
<gene>
    <name evidence="1" type="ORF">IHQ72_19090</name>
</gene>
<name>A0ABY5QPE3_9HYPH</name>
<dbReference type="InterPro" id="IPR053714">
    <property type="entry name" value="Iso_Racemase_Enz_sf"/>
</dbReference>
<reference evidence="1" key="1">
    <citation type="submission" date="2020-09" db="EMBL/GenBank/DDBJ databases">
        <title>Rhizobia associated with sainfoin plants.</title>
        <authorList>
            <person name="Asharfi S."/>
            <person name="Kuzmanovic N."/>
            <person name="Bunk B."/>
            <person name="Sproeer C."/>
            <person name="Becker M."/>
            <person name="Thuenen T."/>
        </authorList>
    </citation>
    <scope>NUCLEOTIDE SEQUENCE</scope>
    <source>
        <strain evidence="1">OM4</strain>
    </source>
</reference>
<dbReference type="Proteomes" id="UP001058098">
    <property type="component" value="Chromosome"/>
</dbReference>
<organism evidence="1 2">
    <name type="scientific">Mesorhizobium onobrychidis</name>
    <dbReference type="NCBI Taxonomy" id="2775404"/>
    <lineage>
        <taxon>Bacteria</taxon>
        <taxon>Pseudomonadati</taxon>
        <taxon>Pseudomonadota</taxon>
        <taxon>Alphaproteobacteria</taxon>
        <taxon>Hyphomicrobiales</taxon>
        <taxon>Phyllobacteriaceae</taxon>
        <taxon>Mesorhizobium</taxon>
    </lineage>
</organism>
<accession>A0ABY5QPE3</accession>
<evidence type="ECO:0000313" key="1">
    <source>
        <dbReference type="EMBL" id="UVC12878.1"/>
    </source>
</evidence>
<proteinExistence type="predicted"/>